<feature type="compositionally biased region" description="Basic and acidic residues" evidence="2">
    <location>
        <begin position="205"/>
        <end position="221"/>
    </location>
</feature>
<feature type="region of interest" description="Disordered" evidence="2">
    <location>
        <begin position="199"/>
        <end position="221"/>
    </location>
</feature>
<gene>
    <name evidence="3" type="ORF">HJC23_005926</name>
</gene>
<keyword evidence="1" id="KW-0175">Coiled coil</keyword>
<feature type="region of interest" description="Disordered" evidence="2">
    <location>
        <begin position="374"/>
        <end position="393"/>
    </location>
</feature>
<keyword evidence="4" id="KW-1185">Reference proteome</keyword>
<dbReference type="AlphaFoldDB" id="A0ABD3QZI7"/>
<proteinExistence type="predicted"/>
<feature type="coiled-coil region" evidence="1">
    <location>
        <begin position="404"/>
        <end position="431"/>
    </location>
</feature>
<sequence>MKARNANELERRYKTNAVWTTLRVMVCLAVSLASQCDVLAAHTDRAINNHPNTRRLPFFFKSRSHKSATKAYLGHLQSELETTQRQLYLSHQTCTTLRKRFEEQRKEVLARAGTPSAAYIGREEDRHRIKVQDEEIELLKSQLESELKKVKKQTDHMALLEAELKEVKNWKEEKQEKQEEYKQQVEILKLKLEASELVAKSQNRKGSDESEGKKDAVAPRRRAEQLKLDLENVSKRYAHLSLQIAKKSAPHVGENDEDIFFQEQKQLEVEMDHAIQSAVQTILESIEEEWEEKFQVLERQLKNITRYVANVEHEKDAVQKRLEEVLSYSTTKEDQEILRNELTNELTTELTDKITKRLTEELTTKIEKRLRKKYKKLQQEHHSKASDGDDNQRQVLEAELMKMKEQYESEYALKLQQLQQQNEEHVKLQKERMRKLVRALLERESKQTKKPVQTTENYSVRSNYAGNMSSLNRTNSSNGKETSSNKKKKKKQTTDRSMSDHGSHDGELATSSTMSTVPQKSRPHTGFLPVRGNTAVK</sequence>
<feature type="coiled-coil region" evidence="1">
    <location>
        <begin position="129"/>
        <end position="198"/>
    </location>
</feature>
<dbReference type="Proteomes" id="UP001516023">
    <property type="component" value="Unassembled WGS sequence"/>
</dbReference>
<evidence type="ECO:0000256" key="2">
    <source>
        <dbReference type="SAM" id="MobiDB-lite"/>
    </source>
</evidence>
<feature type="compositionally biased region" description="Polar residues" evidence="2">
    <location>
        <begin position="450"/>
        <end position="473"/>
    </location>
</feature>
<evidence type="ECO:0000313" key="4">
    <source>
        <dbReference type="Proteomes" id="UP001516023"/>
    </source>
</evidence>
<feature type="coiled-coil region" evidence="1">
    <location>
        <begin position="287"/>
        <end position="314"/>
    </location>
</feature>
<name>A0ABD3QZI7_9STRA</name>
<feature type="compositionally biased region" description="Polar residues" evidence="2">
    <location>
        <begin position="509"/>
        <end position="519"/>
    </location>
</feature>
<evidence type="ECO:0000313" key="3">
    <source>
        <dbReference type="EMBL" id="KAL3805682.1"/>
    </source>
</evidence>
<comment type="caution">
    <text evidence="3">The sequence shown here is derived from an EMBL/GenBank/DDBJ whole genome shotgun (WGS) entry which is preliminary data.</text>
</comment>
<dbReference type="EMBL" id="JABMIG020000002">
    <property type="protein sequence ID" value="KAL3805682.1"/>
    <property type="molecule type" value="Genomic_DNA"/>
</dbReference>
<accession>A0ABD3QZI7</accession>
<evidence type="ECO:0000256" key="1">
    <source>
        <dbReference type="SAM" id="Coils"/>
    </source>
</evidence>
<feature type="compositionally biased region" description="Basic and acidic residues" evidence="2">
    <location>
        <begin position="377"/>
        <end position="392"/>
    </location>
</feature>
<organism evidence="3 4">
    <name type="scientific">Cyclotella cryptica</name>
    <dbReference type="NCBI Taxonomy" id="29204"/>
    <lineage>
        <taxon>Eukaryota</taxon>
        <taxon>Sar</taxon>
        <taxon>Stramenopiles</taxon>
        <taxon>Ochrophyta</taxon>
        <taxon>Bacillariophyta</taxon>
        <taxon>Coscinodiscophyceae</taxon>
        <taxon>Thalassiosirophycidae</taxon>
        <taxon>Stephanodiscales</taxon>
        <taxon>Stephanodiscaceae</taxon>
        <taxon>Cyclotella</taxon>
    </lineage>
</organism>
<feature type="compositionally biased region" description="Basic and acidic residues" evidence="2">
    <location>
        <begin position="492"/>
        <end position="507"/>
    </location>
</feature>
<feature type="region of interest" description="Disordered" evidence="2">
    <location>
        <begin position="441"/>
        <end position="537"/>
    </location>
</feature>
<protein>
    <submittedName>
        <fullName evidence="3">Uncharacterized protein</fullName>
    </submittedName>
</protein>
<reference evidence="3 4" key="1">
    <citation type="journal article" date="2020" name="G3 (Bethesda)">
        <title>Improved Reference Genome for Cyclotella cryptica CCMP332, a Model for Cell Wall Morphogenesis, Salinity Adaptation, and Lipid Production in Diatoms (Bacillariophyta).</title>
        <authorList>
            <person name="Roberts W.R."/>
            <person name="Downey K.M."/>
            <person name="Ruck E.C."/>
            <person name="Traller J.C."/>
            <person name="Alverson A.J."/>
        </authorList>
    </citation>
    <scope>NUCLEOTIDE SEQUENCE [LARGE SCALE GENOMIC DNA]</scope>
    <source>
        <strain evidence="3 4">CCMP332</strain>
    </source>
</reference>